<proteinExistence type="predicted"/>
<dbReference type="Proteomes" id="UP000217250">
    <property type="component" value="Chromosome"/>
</dbReference>
<organism evidence="1 2">
    <name type="scientific">Capnocytophaga gingivalis</name>
    <dbReference type="NCBI Taxonomy" id="1017"/>
    <lineage>
        <taxon>Bacteria</taxon>
        <taxon>Pseudomonadati</taxon>
        <taxon>Bacteroidota</taxon>
        <taxon>Flavobacteriia</taxon>
        <taxon>Flavobacteriales</taxon>
        <taxon>Flavobacteriaceae</taxon>
        <taxon>Capnocytophaga</taxon>
    </lineage>
</organism>
<name>A0A250FS03_9FLAO</name>
<evidence type="ECO:0000313" key="2">
    <source>
        <dbReference type="Proteomes" id="UP000217250"/>
    </source>
</evidence>
<dbReference type="RefSeq" id="WP_095911060.1">
    <property type="nucleotide sequence ID" value="NZ_CP022386.1"/>
</dbReference>
<protein>
    <recommendedName>
        <fullName evidence="3">ASCH domain-containing protein</fullName>
    </recommendedName>
</protein>
<reference evidence="2" key="1">
    <citation type="submission" date="2017-06" db="EMBL/GenBank/DDBJ databases">
        <title>Capnocytophaga spp. assemblies.</title>
        <authorList>
            <person name="Gulvik C.A."/>
        </authorList>
    </citation>
    <scope>NUCLEOTIDE SEQUENCE [LARGE SCALE GENOMIC DNA]</scope>
    <source>
        <strain evidence="2">H1496</strain>
    </source>
</reference>
<gene>
    <name evidence="1" type="ORF">CGC50_12445</name>
</gene>
<dbReference type="GeneID" id="84809345"/>
<dbReference type="OrthoDB" id="2053364at2"/>
<evidence type="ECO:0008006" key="3">
    <source>
        <dbReference type="Google" id="ProtNLM"/>
    </source>
</evidence>
<evidence type="ECO:0000313" key="1">
    <source>
        <dbReference type="EMBL" id="ATA87864.1"/>
    </source>
</evidence>
<accession>A0A250FS03</accession>
<sequence length="92" mass="11064">MNLHLTLKKNWFDLILSGEKKEEYREIKPYWEKRLIGKKYDRIIFRNGYGSYAPWFVIELKRITQGTGKSEWGAEEGKRYFVLSLGEIIFNK</sequence>
<dbReference type="KEGG" id="cgh:CGC50_12445"/>
<dbReference type="AlphaFoldDB" id="A0A250FS03"/>
<dbReference type="EMBL" id="CP022386">
    <property type="protein sequence ID" value="ATA87864.1"/>
    <property type="molecule type" value="Genomic_DNA"/>
</dbReference>